<dbReference type="Gene3D" id="2.120.10.30">
    <property type="entry name" value="TolB, C-terminal domain"/>
    <property type="match status" value="1"/>
</dbReference>
<accession>A0A7S3PKT8</accession>
<gene>
    <name evidence="2" type="ORF">ASTO00021_LOCUS12734</name>
</gene>
<name>A0A7S3PKT8_9STRA</name>
<protein>
    <recommendedName>
        <fullName evidence="1">Pyrroloquinoline quinone-dependent pyranose dehydrogenase beta-propeller domain-containing protein</fullName>
    </recommendedName>
</protein>
<dbReference type="EMBL" id="HBIN01016725">
    <property type="protein sequence ID" value="CAE0442624.1"/>
    <property type="molecule type" value="Transcribed_RNA"/>
</dbReference>
<organism evidence="2">
    <name type="scientific">Aplanochytrium stocchinoi</name>
    <dbReference type="NCBI Taxonomy" id="215587"/>
    <lineage>
        <taxon>Eukaryota</taxon>
        <taxon>Sar</taxon>
        <taxon>Stramenopiles</taxon>
        <taxon>Bigyra</taxon>
        <taxon>Labyrinthulomycetes</taxon>
        <taxon>Thraustochytrida</taxon>
        <taxon>Thraustochytriidae</taxon>
        <taxon>Aplanochytrium</taxon>
    </lineage>
</organism>
<reference evidence="2" key="1">
    <citation type="submission" date="2021-01" db="EMBL/GenBank/DDBJ databases">
        <authorList>
            <person name="Corre E."/>
            <person name="Pelletier E."/>
            <person name="Niang G."/>
            <person name="Scheremetjew M."/>
            <person name="Finn R."/>
            <person name="Kale V."/>
            <person name="Holt S."/>
            <person name="Cochrane G."/>
            <person name="Meng A."/>
            <person name="Brown T."/>
            <person name="Cohen L."/>
        </authorList>
    </citation>
    <scope>NUCLEOTIDE SEQUENCE</scope>
    <source>
        <strain evidence="2">GSBS06</strain>
    </source>
</reference>
<dbReference type="InterPro" id="IPR011042">
    <property type="entry name" value="6-blade_b-propeller_TolB-like"/>
</dbReference>
<evidence type="ECO:0000259" key="1">
    <source>
        <dbReference type="Pfam" id="PF22807"/>
    </source>
</evidence>
<proteinExistence type="predicted"/>
<dbReference type="SUPFAM" id="SSF63825">
    <property type="entry name" value="YWTD domain"/>
    <property type="match status" value="1"/>
</dbReference>
<sequence>MFSSVIAEAPGLNHGLAVRGDFLYASSPSTVYRWSYVSGQRTKSNSPEVIIKNMNSLGCSDCGAPLGHSTRTLAFDELGRLYVSVGSEKNVDPDSYRSRIRRFNL</sequence>
<dbReference type="InterPro" id="IPR054539">
    <property type="entry name" value="Beta-prop_PDH"/>
</dbReference>
<evidence type="ECO:0000313" key="2">
    <source>
        <dbReference type="EMBL" id="CAE0442624.1"/>
    </source>
</evidence>
<feature type="domain" description="Pyrroloquinoline quinone-dependent pyranose dehydrogenase beta-propeller" evidence="1">
    <location>
        <begin position="6"/>
        <end position="105"/>
    </location>
</feature>
<dbReference type="AlphaFoldDB" id="A0A7S3PKT8"/>
<dbReference type="Pfam" id="PF22807">
    <property type="entry name" value="TrAA12"/>
    <property type="match status" value="1"/>
</dbReference>